<dbReference type="OrthoDB" id="2692128at2"/>
<feature type="transmembrane region" description="Helical" evidence="6">
    <location>
        <begin position="26"/>
        <end position="46"/>
    </location>
</feature>
<sequence>MLYLLAIFLPPVAVFAVGKPIQGLISILLWLFFWIPGSIHACLVVHEHKANKRMKKQAKLIADNQKHG</sequence>
<keyword evidence="4 6" id="KW-1133">Transmembrane helix</keyword>
<keyword evidence="8" id="KW-1185">Reference proteome</keyword>
<evidence type="ECO:0000313" key="7">
    <source>
        <dbReference type="EMBL" id="SDI16091.1"/>
    </source>
</evidence>
<evidence type="ECO:0000256" key="5">
    <source>
        <dbReference type="ARBA" id="ARBA00023136"/>
    </source>
</evidence>
<proteinExistence type="inferred from homology"/>
<keyword evidence="3 6" id="KW-0812">Transmembrane</keyword>
<dbReference type="RefSeq" id="WP_091275648.1">
    <property type="nucleotide sequence ID" value="NZ_FNDK01000023.1"/>
</dbReference>
<dbReference type="STRING" id="568899.SAMN05192534_12371"/>
<keyword evidence="5 6" id="KW-0472">Membrane</keyword>
<dbReference type="GO" id="GO:0016020">
    <property type="term" value="C:membrane"/>
    <property type="evidence" value="ECO:0007669"/>
    <property type="project" value="UniProtKB-SubCell"/>
</dbReference>
<evidence type="ECO:0000256" key="3">
    <source>
        <dbReference type="ARBA" id="ARBA00022692"/>
    </source>
</evidence>
<reference evidence="7 8" key="1">
    <citation type="submission" date="2016-10" db="EMBL/GenBank/DDBJ databases">
        <authorList>
            <person name="de Groot N.N."/>
        </authorList>
    </citation>
    <scope>NUCLEOTIDE SEQUENCE [LARGE SCALE GENOMIC DNA]</scope>
    <source>
        <strain evidence="7 8">DSM 21632</strain>
    </source>
</reference>
<gene>
    <name evidence="7" type="ORF">SAMN05192534_12371</name>
</gene>
<dbReference type="Proteomes" id="UP000199163">
    <property type="component" value="Unassembled WGS sequence"/>
</dbReference>
<organism evidence="7 8">
    <name type="scientific">Alteribacillus persepolensis</name>
    <dbReference type="NCBI Taxonomy" id="568899"/>
    <lineage>
        <taxon>Bacteria</taxon>
        <taxon>Bacillati</taxon>
        <taxon>Bacillota</taxon>
        <taxon>Bacilli</taxon>
        <taxon>Bacillales</taxon>
        <taxon>Bacillaceae</taxon>
        <taxon>Alteribacillus</taxon>
    </lineage>
</organism>
<protein>
    <submittedName>
        <fullName evidence="7">Uncharacterized membrane protein YqaE, homolog of Blt101, UPF0057 family</fullName>
    </submittedName>
</protein>
<dbReference type="AlphaFoldDB" id="A0A1G8IBE0"/>
<evidence type="ECO:0000256" key="6">
    <source>
        <dbReference type="SAM" id="Phobius"/>
    </source>
</evidence>
<dbReference type="PROSITE" id="PS01309">
    <property type="entry name" value="UPF0057"/>
    <property type="match status" value="1"/>
</dbReference>
<dbReference type="InterPro" id="IPR000612">
    <property type="entry name" value="PMP3"/>
</dbReference>
<dbReference type="Pfam" id="PF01679">
    <property type="entry name" value="Pmp3"/>
    <property type="match status" value="1"/>
</dbReference>
<accession>A0A1G8IBE0</accession>
<name>A0A1G8IBE0_9BACI</name>
<evidence type="ECO:0000313" key="8">
    <source>
        <dbReference type="Proteomes" id="UP000199163"/>
    </source>
</evidence>
<comment type="subcellular location">
    <subcellularLocation>
        <location evidence="1">Membrane</location>
    </subcellularLocation>
</comment>
<dbReference type="EMBL" id="FNDK01000023">
    <property type="protein sequence ID" value="SDI16091.1"/>
    <property type="molecule type" value="Genomic_DNA"/>
</dbReference>
<evidence type="ECO:0000256" key="1">
    <source>
        <dbReference type="ARBA" id="ARBA00004370"/>
    </source>
</evidence>
<evidence type="ECO:0000256" key="4">
    <source>
        <dbReference type="ARBA" id="ARBA00022989"/>
    </source>
</evidence>
<evidence type="ECO:0000256" key="2">
    <source>
        <dbReference type="ARBA" id="ARBA00009530"/>
    </source>
</evidence>
<comment type="similarity">
    <text evidence="2">Belongs to the UPF0057 (PMP3) family.</text>
</comment>